<accession>A0ABV9QEW0</accession>
<proteinExistence type="predicted"/>
<sequence>MELPIRIGMLAVEAVNAAGMDTVAAILQEECAFLFRPKKST</sequence>
<evidence type="ECO:0000313" key="1">
    <source>
        <dbReference type="EMBL" id="MFC4788240.1"/>
    </source>
</evidence>
<protein>
    <submittedName>
        <fullName evidence="1">Uncharacterized protein</fullName>
    </submittedName>
</protein>
<keyword evidence="2" id="KW-1185">Reference proteome</keyword>
<dbReference type="Proteomes" id="UP001596001">
    <property type="component" value="Unassembled WGS sequence"/>
</dbReference>
<name>A0ABV9QEW0_9BURK</name>
<gene>
    <name evidence="1" type="ORF">ACFO6X_04470</name>
</gene>
<reference evidence="2" key="1">
    <citation type="journal article" date="2019" name="Int. J. Syst. Evol. Microbiol.">
        <title>The Global Catalogue of Microorganisms (GCM) 10K type strain sequencing project: providing services to taxonomists for standard genome sequencing and annotation.</title>
        <authorList>
            <consortium name="The Broad Institute Genomics Platform"/>
            <consortium name="The Broad Institute Genome Sequencing Center for Infectious Disease"/>
            <person name="Wu L."/>
            <person name="Ma J."/>
        </authorList>
    </citation>
    <scope>NUCLEOTIDE SEQUENCE [LARGE SCALE GENOMIC DNA]</scope>
    <source>
        <strain evidence="2">CCUG 49452</strain>
    </source>
</reference>
<comment type="caution">
    <text evidence="1">The sequence shown here is derived from an EMBL/GenBank/DDBJ whole genome shotgun (WGS) entry which is preliminary data.</text>
</comment>
<dbReference type="RefSeq" id="WP_382430450.1">
    <property type="nucleotide sequence ID" value="NZ_JBHSHJ010000002.1"/>
</dbReference>
<dbReference type="EMBL" id="JBHSHJ010000002">
    <property type="protein sequence ID" value="MFC4788240.1"/>
    <property type="molecule type" value="Genomic_DNA"/>
</dbReference>
<evidence type="ECO:0000313" key="2">
    <source>
        <dbReference type="Proteomes" id="UP001596001"/>
    </source>
</evidence>
<organism evidence="1 2">
    <name type="scientific">Giesbergeria sinuosa</name>
    <dbReference type="NCBI Taxonomy" id="80883"/>
    <lineage>
        <taxon>Bacteria</taxon>
        <taxon>Pseudomonadati</taxon>
        <taxon>Pseudomonadota</taxon>
        <taxon>Betaproteobacteria</taxon>
        <taxon>Burkholderiales</taxon>
        <taxon>Comamonadaceae</taxon>
        <taxon>Giesbergeria</taxon>
    </lineage>
</organism>